<evidence type="ECO:0000259" key="3">
    <source>
        <dbReference type="PROSITE" id="PS50043"/>
    </source>
</evidence>
<keyword evidence="1" id="KW-0547">Nucleotide-binding</keyword>
<dbReference type="PANTHER" id="PTHR16305">
    <property type="entry name" value="TESTICULAR SOLUBLE ADENYLYL CYCLASE"/>
    <property type="match status" value="1"/>
</dbReference>
<comment type="caution">
    <text evidence="4">The sequence shown here is derived from an EMBL/GenBank/DDBJ whole genome shotgun (WGS) entry which is preliminary data.</text>
</comment>
<feature type="domain" description="HTH luxR-type" evidence="3">
    <location>
        <begin position="837"/>
        <end position="902"/>
    </location>
</feature>
<dbReference type="InterPro" id="IPR011990">
    <property type="entry name" value="TPR-like_helical_dom_sf"/>
</dbReference>
<dbReference type="PROSITE" id="PS00622">
    <property type="entry name" value="HTH_LUXR_1"/>
    <property type="match status" value="1"/>
</dbReference>
<name>A0ABW5FPN1_9PSEU</name>
<dbReference type="PRINTS" id="PR00038">
    <property type="entry name" value="HTHLUXR"/>
</dbReference>
<dbReference type="InterPro" id="IPR027417">
    <property type="entry name" value="P-loop_NTPase"/>
</dbReference>
<dbReference type="InterPro" id="IPR000792">
    <property type="entry name" value="Tscrpt_reg_LuxR_C"/>
</dbReference>
<dbReference type="SUPFAM" id="SSF48452">
    <property type="entry name" value="TPR-like"/>
    <property type="match status" value="1"/>
</dbReference>
<keyword evidence="5" id="KW-1185">Reference proteome</keyword>
<gene>
    <name evidence="4" type="ORF">ACFSXZ_09715</name>
</gene>
<dbReference type="RefSeq" id="WP_378263531.1">
    <property type="nucleotide sequence ID" value="NZ_JBHUKR010000006.1"/>
</dbReference>
<dbReference type="InterPro" id="IPR036388">
    <property type="entry name" value="WH-like_DNA-bd_sf"/>
</dbReference>
<dbReference type="Gene3D" id="1.10.10.10">
    <property type="entry name" value="Winged helix-like DNA-binding domain superfamily/Winged helix DNA-binding domain"/>
    <property type="match status" value="1"/>
</dbReference>
<evidence type="ECO:0000256" key="1">
    <source>
        <dbReference type="ARBA" id="ARBA00022741"/>
    </source>
</evidence>
<dbReference type="InterPro" id="IPR016032">
    <property type="entry name" value="Sig_transdc_resp-reg_C-effctor"/>
</dbReference>
<dbReference type="Gene3D" id="1.25.40.10">
    <property type="entry name" value="Tetratricopeptide repeat domain"/>
    <property type="match status" value="1"/>
</dbReference>
<reference evidence="5" key="1">
    <citation type="journal article" date="2019" name="Int. J. Syst. Evol. Microbiol.">
        <title>The Global Catalogue of Microorganisms (GCM) 10K type strain sequencing project: providing services to taxonomists for standard genome sequencing and annotation.</title>
        <authorList>
            <consortium name="The Broad Institute Genomics Platform"/>
            <consortium name="The Broad Institute Genome Sequencing Center for Infectious Disease"/>
            <person name="Wu L."/>
            <person name="Ma J."/>
        </authorList>
    </citation>
    <scope>NUCLEOTIDE SEQUENCE [LARGE SCALE GENOMIC DNA]</scope>
    <source>
        <strain evidence="5">CGMCC 4.7645</strain>
    </source>
</reference>
<dbReference type="Proteomes" id="UP001597417">
    <property type="component" value="Unassembled WGS sequence"/>
</dbReference>
<accession>A0ABW5FPN1</accession>
<dbReference type="Gene3D" id="3.40.50.300">
    <property type="entry name" value="P-loop containing nucleotide triphosphate hydrolases"/>
    <property type="match status" value="1"/>
</dbReference>
<evidence type="ECO:0000313" key="4">
    <source>
        <dbReference type="EMBL" id="MFD2416600.1"/>
    </source>
</evidence>
<evidence type="ECO:0000313" key="5">
    <source>
        <dbReference type="Proteomes" id="UP001597417"/>
    </source>
</evidence>
<dbReference type="CDD" id="cd06170">
    <property type="entry name" value="LuxR_C_like"/>
    <property type="match status" value="1"/>
</dbReference>
<keyword evidence="2" id="KW-0067">ATP-binding</keyword>
<dbReference type="PANTHER" id="PTHR16305:SF35">
    <property type="entry name" value="TRANSCRIPTIONAL ACTIVATOR DOMAIN"/>
    <property type="match status" value="1"/>
</dbReference>
<organism evidence="4 5">
    <name type="scientific">Amycolatopsis pigmentata</name>
    <dbReference type="NCBI Taxonomy" id="450801"/>
    <lineage>
        <taxon>Bacteria</taxon>
        <taxon>Bacillati</taxon>
        <taxon>Actinomycetota</taxon>
        <taxon>Actinomycetes</taxon>
        <taxon>Pseudonocardiales</taxon>
        <taxon>Pseudonocardiaceae</taxon>
        <taxon>Amycolatopsis</taxon>
    </lineage>
</organism>
<dbReference type="SUPFAM" id="SSF46894">
    <property type="entry name" value="C-terminal effector domain of the bipartite response regulators"/>
    <property type="match status" value="1"/>
</dbReference>
<evidence type="ECO:0000256" key="2">
    <source>
        <dbReference type="ARBA" id="ARBA00022840"/>
    </source>
</evidence>
<sequence length="909" mass="96908">MLVGRDAELARLTEAVGSAPTGDRAIIVTGDPGSGKSSLLGAAAQYARNLGQKVLHAIGSESETHLAFAGLHQLLRPVLAEADSLLEGQRATLLGAVGARPLPGSPAPWDVGIAVLTLLSDLAERTPLCVVVDDVQWMDRAFLDVLSFVARRLENEPVTLLVGARGSDPLPGLDQLPQRVTLGPLDDTAAMRVLAAQPVTLTAWVRQQVLDQAAGNPLALRELARAAAADPAVLQGGSVTGPLPASERLESIFAGHLDELPEASRQALVLLAAADTADPARHVSAVLPGTDDVWLPAQRRGLVRRAGDRIVFRHPLVRSAAYHRSSFENRRSAHLRLAAAMEDEPDRRAWHLAATTFGPDAEIAAELERTAERARRRGGHAAAGAALERAASLTTDRADAARLLVAAAEAVIFTGDLGWVERLSAKVRSLSEDPALLRATDLLVGELTALTAHHGMAFSVLSRIARGQVDTDPAAALATLSWAAVVCFYSGSEAQRLEVQTLLAGLPSQTDDVAARWTATVVEPFRDRAAVAARLPSLIAEAGSQPDRLIMMAIVAWLLDEPVLAVRAFDDALALWRTRGPLPNGLGCAAALAYWERGHWSQARAVCDTVAALGQVTGLVHAVACADAVKAMVSAPQGETARARRLAEQTLESIDPDVSRSVAAYARRALGAAATVEGDYETAYRHYRLLFDTDGTATHYHACYPAVAELAAAAARTGHAGEAALIVERSAKQVGEDVSPRLAAVFSRARALLADPQDAEPHFKDALADAALAPWPFERAQTLLEYAEWMRRRRRIAEARPLLISALEVFRRVGAQPFVDRAEGELRASGMPVADAMPDAIAGLSPQQRQIIRLAAQGLTNREIGDRLFLSPRTVGSHLYRTFPKLGITARAQLRDLLAVMPDGTAGRE</sequence>
<dbReference type="PROSITE" id="PS50043">
    <property type="entry name" value="HTH_LUXR_2"/>
    <property type="match status" value="1"/>
</dbReference>
<dbReference type="InterPro" id="IPR041664">
    <property type="entry name" value="AAA_16"/>
</dbReference>
<dbReference type="SUPFAM" id="SSF52540">
    <property type="entry name" value="P-loop containing nucleoside triphosphate hydrolases"/>
    <property type="match status" value="1"/>
</dbReference>
<dbReference type="Pfam" id="PF13191">
    <property type="entry name" value="AAA_16"/>
    <property type="match status" value="1"/>
</dbReference>
<protein>
    <submittedName>
        <fullName evidence="4">AAA family ATPase</fullName>
    </submittedName>
</protein>
<dbReference type="SMART" id="SM00421">
    <property type="entry name" value="HTH_LUXR"/>
    <property type="match status" value="1"/>
</dbReference>
<dbReference type="EMBL" id="JBHUKR010000006">
    <property type="protein sequence ID" value="MFD2416600.1"/>
    <property type="molecule type" value="Genomic_DNA"/>
</dbReference>
<dbReference type="Pfam" id="PF00196">
    <property type="entry name" value="GerE"/>
    <property type="match status" value="1"/>
</dbReference>
<proteinExistence type="predicted"/>